<sequence length="635" mass="72291">MLIHIILDGTNISKDDLNNIIRMTHPTVKDEEFKLKKKLYKIEIARLFIKSLNHINMVTSNLNDRRQQSLSPIINDKGEDNDVRILHRFLDRLYLGAGNDHPQRVSSPISSSIITDMTTIPVYRNGRKFYVTAEEYERMKAHERKQRRTALQKSNNLPVQKSYSSNHTRSRVGGGVDHHHPIIGVQRATSHAINGTMDQTFGFSTNNHNSATILTPITMRKTVASSTQLTSPHLTRQSRSTSRSDEQRSYSPANVRSHSSDKISVNRAHISSPLRTSFDDDPKTIVTRTFSPVPVIHTHNRSNTSDSHRMTLNNNTNNNRLVNYIPHDFNQHSHNFDNNQYQENIDPQRNDSLKRSMSAELVIPSTNQYGISSINTLSMTPLDKQSIITDQVFIPTNSKLSNKNQTPKSFVGSSFDTESKFDQKQPVVSKSSNIGSMYQTGVREADHLYSMLGPLRRSNDATSPDRNFNTNNRDITGLLNDRFISYSDDNSSIIKRDDDNNIQKTFLSNGDGRHLSRERRTQPRSTVRSHSSDGLTKKKRVRFADMVGLNLETVDRVSRRSSGASSDGEQQSYQANFKQQQQLQQHYTRLLSRRPPVVVNDRTKVLQFQRPTITNDNFQTYKISKNNAGSLVTDV</sequence>
<dbReference type="Proteomes" id="UP000677228">
    <property type="component" value="Unassembled WGS sequence"/>
</dbReference>
<organism evidence="3 4">
    <name type="scientific">Didymodactylos carnosus</name>
    <dbReference type="NCBI Taxonomy" id="1234261"/>
    <lineage>
        <taxon>Eukaryota</taxon>
        <taxon>Metazoa</taxon>
        <taxon>Spiralia</taxon>
        <taxon>Gnathifera</taxon>
        <taxon>Rotifera</taxon>
        <taxon>Eurotatoria</taxon>
        <taxon>Bdelloidea</taxon>
        <taxon>Philodinida</taxon>
        <taxon>Philodinidae</taxon>
        <taxon>Didymodactylos</taxon>
    </lineage>
</organism>
<feature type="region of interest" description="Disordered" evidence="1">
    <location>
        <begin position="224"/>
        <end position="268"/>
    </location>
</feature>
<feature type="compositionally biased region" description="Polar residues" evidence="1">
    <location>
        <begin position="224"/>
        <end position="241"/>
    </location>
</feature>
<dbReference type="AlphaFoldDB" id="A0A8S2IJJ8"/>
<name>A0A8S2IJJ8_9BILA</name>
<evidence type="ECO:0000313" key="4">
    <source>
        <dbReference type="Proteomes" id="UP000682733"/>
    </source>
</evidence>
<proteinExistence type="predicted"/>
<feature type="region of interest" description="Disordered" evidence="1">
    <location>
        <begin position="143"/>
        <end position="179"/>
    </location>
</feature>
<accession>A0A8S2IJJ8</accession>
<feature type="compositionally biased region" description="Polar residues" evidence="1">
    <location>
        <begin position="151"/>
        <end position="167"/>
    </location>
</feature>
<feature type="compositionally biased region" description="Polar residues" evidence="1">
    <location>
        <begin position="560"/>
        <end position="578"/>
    </location>
</feature>
<comment type="caution">
    <text evidence="3">The sequence shown here is derived from an EMBL/GenBank/DDBJ whole genome shotgun (WGS) entry which is preliminary data.</text>
</comment>
<feature type="compositionally biased region" description="Polar residues" evidence="1">
    <location>
        <begin position="523"/>
        <end position="534"/>
    </location>
</feature>
<evidence type="ECO:0000313" key="3">
    <source>
        <dbReference type="EMBL" id="CAF3760189.1"/>
    </source>
</evidence>
<dbReference type="Proteomes" id="UP000682733">
    <property type="component" value="Unassembled WGS sequence"/>
</dbReference>
<dbReference type="EMBL" id="CAJNOK010005987">
    <property type="protein sequence ID" value="CAF0990109.1"/>
    <property type="molecule type" value="Genomic_DNA"/>
</dbReference>
<dbReference type="EMBL" id="CAJOBA010005993">
    <property type="protein sequence ID" value="CAF3760189.1"/>
    <property type="molecule type" value="Genomic_DNA"/>
</dbReference>
<feature type="region of interest" description="Disordered" evidence="1">
    <location>
        <begin position="554"/>
        <end position="585"/>
    </location>
</feature>
<evidence type="ECO:0000313" key="2">
    <source>
        <dbReference type="EMBL" id="CAF0990109.1"/>
    </source>
</evidence>
<evidence type="ECO:0000256" key="1">
    <source>
        <dbReference type="SAM" id="MobiDB-lite"/>
    </source>
</evidence>
<gene>
    <name evidence="2" type="ORF">OVA965_LOCUS14030</name>
    <name evidence="3" type="ORF">TMI583_LOCUS14031</name>
</gene>
<feature type="compositionally biased region" description="Basic and acidic residues" evidence="1">
    <location>
        <begin position="511"/>
        <end position="521"/>
    </location>
</feature>
<reference evidence="3" key="1">
    <citation type="submission" date="2021-02" db="EMBL/GenBank/DDBJ databases">
        <authorList>
            <person name="Nowell W R."/>
        </authorList>
    </citation>
    <scope>NUCLEOTIDE SEQUENCE</scope>
</reference>
<feature type="region of interest" description="Disordered" evidence="1">
    <location>
        <begin position="505"/>
        <end position="537"/>
    </location>
</feature>
<protein>
    <submittedName>
        <fullName evidence="3">Uncharacterized protein</fullName>
    </submittedName>
</protein>